<protein>
    <submittedName>
        <fullName evidence="2">CGNR zinc finger domain-containing protein</fullName>
    </submittedName>
</protein>
<dbReference type="PANTHER" id="PTHR35525:SF3">
    <property type="entry name" value="BLL6575 PROTEIN"/>
    <property type="match status" value="1"/>
</dbReference>
<sequence>MEELRGFLNSWLIPNDTRMPTETLPDLAADAAAWRHTFARVPVPRGSDDTAELLRLRDDLRADVEEHSSARLDAWLERCPQTARIENGELVFRGAATPQGEVLRMAAELVNERRWRRLRACPDCRWIFYDQSRNNSRTWCSMYAGDSGRACGSIAKVKRMRSRKAARAT</sequence>
<evidence type="ECO:0000313" key="4">
    <source>
        <dbReference type="Proteomes" id="UP001499990"/>
    </source>
</evidence>
<dbReference type="Proteomes" id="UP001499990">
    <property type="component" value="Unassembled WGS sequence"/>
</dbReference>
<dbReference type="InterPro" id="IPR010852">
    <property type="entry name" value="ABATE"/>
</dbReference>
<accession>A0ABP6S497</accession>
<reference evidence="2" key="1">
    <citation type="journal article" date="2014" name="Int. J. Syst. Evol. Microbiol.">
        <title>Complete genome of a new Firmicutes species belonging to the dominant human colonic microbiota ('Ruminococcus bicirculans') reveals two chromosomes and a selective capacity to utilize plant glucans.</title>
        <authorList>
            <consortium name="NISC Comparative Sequencing Program"/>
            <person name="Wegmann U."/>
            <person name="Louis P."/>
            <person name="Goesmann A."/>
            <person name="Henrissat B."/>
            <person name="Duncan S.H."/>
            <person name="Flint H.J."/>
        </authorList>
    </citation>
    <scope>NUCLEOTIDE SEQUENCE</scope>
    <source>
        <strain evidence="2">JCM 9651</strain>
    </source>
</reference>
<dbReference type="InterPro" id="IPR023286">
    <property type="entry name" value="ABATE_dom_sf"/>
</dbReference>
<evidence type="ECO:0000313" key="2">
    <source>
        <dbReference type="EMBL" id="GAA3367168.1"/>
    </source>
</evidence>
<evidence type="ECO:0000313" key="3">
    <source>
        <dbReference type="EMBL" id="GAA3380530.1"/>
    </source>
</evidence>
<dbReference type="PANTHER" id="PTHR35525">
    <property type="entry name" value="BLL6575 PROTEIN"/>
    <property type="match status" value="1"/>
</dbReference>
<proteinExistence type="predicted"/>
<evidence type="ECO:0000259" key="1">
    <source>
        <dbReference type="Pfam" id="PF11706"/>
    </source>
</evidence>
<organism evidence="2 4">
    <name type="scientific">Streptomyces sannanensis</name>
    <dbReference type="NCBI Taxonomy" id="285536"/>
    <lineage>
        <taxon>Bacteria</taxon>
        <taxon>Bacillati</taxon>
        <taxon>Actinomycetota</taxon>
        <taxon>Actinomycetes</taxon>
        <taxon>Kitasatosporales</taxon>
        <taxon>Streptomycetaceae</taxon>
        <taxon>Streptomyces</taxon>
    </lineage>
</organism>
<comment type="caution">
    <text evidence="2">The sequence shown here is derived from an EMBL/GenBank/DDBJ whole genome shotgun (WGS) entry which is preliminary data.</text>
</comment>
<gene>
    <name evidence="2" type="ORF">GCM10020367_00320</name>
    <name evidence="3" type="ORF">GCM10020367_68520</name>
</gene>
<reference evidence="4" key="2">
    <citation type="journal article" date="2019" name="Int. J. Syst. Evol. Microbiol.">
        <title>The Global Catalogue of Microorganisms (GCM) 10K type strain sequencing project: providing services to taxonomists for standard genome sequencing and annotation.</title>
        <authorList>
            <consortium name="The Broad Institute Genomics Platform"/>
            <consortium name="The Broad Institute Genome Sequencing Center for Infectious Disease"/>
            <person name="Wu L."/>
            <person name="Ma J."/>
        </authorList>
    </citation>
    <scope>NUCLEOTIDE SEQUENCE [LARGE SCALE GENOMIC DNA]</scope>
    <source>
        <strain evidence="4">JCM 9651</strain>
    </source>
</reference>
<reference evidence="2" key="3">
    <citation type="submission" date="2023-12" db="EMBL/GenBank/DDBJ databases">
        <authorList>
            <person name="Sun Q."/>
            <person name="Inoue M."/>
        </authorList>
    </citation>
    <scope>NUCLEOTIDE SEQUENCE</scope>
    <source>
        <strain evidence="2">JCM 9651</strain>
    </source>
</reference>
<dbReference type="EMBL" id="BAAAYL010000001">
    <property type="protein sequence ID" value="GAA3380530.1"/>
    <property type="molecule type" value="Genomic_DNA"/>
</dbReference>
<dbReference type="EMBL" id="BAAAYL010000001">
    <property type="protein sequence ID" value="GAA3367168.1"/>
    <property type="molecule type" value="Genomic_DNA"/>
</dbReference>
<dbReference type="Gene3D" id="1.10.3300.10">
    <property type="entry name" value="Jann2411-like domain"/>
    <property type="match status" value="1"/>
</dbReference>
<dbReference type="Pfam" id="PF11706">
    <property type="entry name" value="zf-CGNR"/>
    <property type="match status" value="1"/>
</dbReference>
<dbReference type="SUPFAM" id="SSF160904">
    <property type="entry name" value="Jann2411-like"/>
    <property type="match status" value="1"/>
</dbReference>
<name>A0ABP6S497_9ACTN</name>
<keyword evidence="4" id="KW-1185">Reference proteome</keyword>
<dbReference type="InterPro" id="IPR021005">
    <property type="entry name" value="Znf_CGNR"/>
</dbReference>
<feature type="domain" description="Zinc finger CGNR" evidence="1">
    <location>
        <begin position="117"/>
        <end position="164"/>
    </location>
</feature>